<feature type="signal peptide" evidence="1">
    <location>
        <begin position="1"/>
        <end position="17"/>
    </location>
</feature>
<evidence type="ECO:0000256" key="1">
    <source>
        <dbReference type="SAM" id="SignalP"/>
    </source>
</evidence>
<feature type="domain" description="WxL" evidence="2">
    <location>
        <begin position="68"/>
        <end position="252"/>
    </location>
</feature>
<dbReference type="Proteomes" id="UP000050969">
    <property type="component" value="Unassembled WGS sequence"/>
</dbReference>
<keyword evidence="1" id="KW-0732">Signal</keyword>
<dbReference type="Pfam" id="PF13731">
    <property type="entry name" value="WxL"/>
    <property type="match status" value="1"/>
</dbReference>
<protein>
    <recommendedName>
        <fullName evidence="2">WxL domain-containing protein</fullName>
    </recommendedName>
</protein>
<dbReference type="AlphaFoldDB" id="A0A0R2MTY8"/>
<feature type="chain" id="PRO_5006420715" description="WxL domain-containing protein" evidence="1">
    <location>
        <begin position="18"/>
        <end position="268"/>
    </location>
</feature>
<evidence type="ECO:0000313" key="3">
    <source>
        <dbReference type="EMBL" id="KRO16889.1"/>
    </source>
</evidence>
<comment type="caution">
    <text evidence="3">The sequence shown here is derived from an EMBL/GenBank/DDBJ whole genome shotgun (WGS) entry which is preliminary data.</text>
</comment>
<sequence length="268" mass="27128">MASVALLAIAPAAGVHAATAADGKSVTLDQQGVSGIYDSGKGAQANKNANTAVATESSSAVSDVWAHVTSGYLTLDAVPDLYFGTVTAGLPAGLYSNDTVRDNDGNQKGVLQVTDSRSLSGQQGLGYLLTAQLGAFHQYATKEAAETGTDSADNLAKGTWELDLKGGVKMNDTTGNPSDVALNNVDIIAGTNAAGQTAGQAGAAGQVIKATAGTGFGTVQHIYSDQKDATLHVPEEATEGYYVAPLTWTLKASADATVNDPAPTTPQP</sequence>
<organism evidence="3 4">
    <name type="scientific">Lacticaseibacillus saniviri JCM 17471 = DSM 24301</name>
    <dbReference type="NCBI Taxonomy" id="1293598"/>
    <lineage>
        <taxon>Bacteria</taxon>
        <taxon>Bacillati</taxon>
        <taxon>Bacillota</taxon>
        <taxon>Bacilli</taxon>
        <taxon>Lactobacillales</taxon>
        <taxon>Lactobacillaceae</taxon>
        <taxon>Lacticaseibacillus</taxon>
    </lineage>
</organism>
<evidence type="ECO:0000259" key="2">
    <source>
        <dbReference type="Pfam" id="PF13731"/>
    </source>
</evidence>
<reference evidence="3 4" key="1">
    <citation type="journal article" date="2015" name="Genome Announc.">
        <title>Expanding the biotechnology potential of lactobacilli through comparative genomics of 213 strains and associated genera.</title>
        <authorList>
            <person name="Sun Z."/>
            <person name="Harris H.M."/>
            <person name="McCann A."/>
            <person name="Guo C."/>
            <person name="Argimon S."/>
            <person name="Zhang W."/>
            <person name="Yang X."/>
            <person name="Jeffery I.B."/>
            <person name="Cooney J.C."/>
            <person name="Kagawa T.F."/>
            <person name="Liu W."/>
            <person name="Song Y."/>
            <person name="Salvetti E."/>
            <person name="Wrobel A."/>
            <person name="Rasinkangas P."/>
            <person name="Parkhill J."/>
            <person name="Rea M.C."/>
            <person name="O'Sullivan O."/>
            <person name="Ritari J."/>
            <person name="Douillard F.P."/>
            <person name="Paul Ross R."/>
            <person name="Yang R."/>
            <person name="Briner A.E."/>
            <person name="Felis G.E."/>
            <person name="de Vos W.M."/>
            <person name="Barrangou R."/>
            <person name="Klaenhammer T.R."/>
            <person name="Caufield P.W."/>
            <person name="Cui Y."/>
            <person name="Zhang H."/>
            <person name="O'Toole P.W."/>
        </authorList>
    </citation>
    <scope>NUCLEOTIDE SEQUENCE [LARGE SCALE GENOMIC DNA]</scope>
    <source>
        <strain evidence="3 4">DSM 24301</strain>
    </source>
</reference>
<dbReference type="STRING" id="1293598.IV56_GL000575"/>
<dbReference type="PATRIC" id="fig|1293598.4.peg.617"/>
<accession>A0A0R2MTY8</accession>
<dbReference type="EMBL" id="JQCE01000027">
    <property type="protein sequence ID" value="KRO16889.1"/>
    <property type="molecule type" value="Genomic_DNA"/>
</dbReference>
<keyword evidence="4" id="KW-1185">Reference proteome</keyword>
<dbReference type="InterPro" id="IPR027994">
    <property type="entry name" value="WxL_dom"/>
</dbReference>
<gene>
    <name evidence="3" type="ORF">IV56_GL000575</name>
</gene>
<proteinExistence type="predicted"/>
<evidence type="ECO:0000313" key="4">
    <source>
        <dbReference type="Proteomes" id="UP000050969"/>
    </source>
</evidence>
<name>A0A0R2MTY8_9LACO</name>